<dbReference type="InterPro" id="IPR027417">
    <property type="entry name" value="P-loop_NTPase"/>
</dbReference>
<evidence type="ECO:0000313" key="2">
    <source>
        <dbReference type="Proteomes" id="UP000221168"/>
    </source>
</evidence>
<dbReference type="SUPFAM" id="SSF52540">
    <property type="entry name" value="P-loop containing nucleoside triphosphate hydrolases"/>
    <property type="match status" value="1"/>
</dbReference>
<keyword evidence="2" id="KW-1185">Reference proteome</keyword>
<dbReference type="OrthoDB" id="9800698at2"/>
<reference evidence="1 2" key="1">
    <citation type="submission" date="2017-10" db="EMBL/GenBank/DDBJ databases">
        <title>Sedimentibacterium mangrovi gen. nov., sp. nov., a novel member of family Phyllobacteriacea isolated from mangrove sediment.</title>
        <authorList>
            <person name="Liao H."/>
            <person name="Tian Y."/>
        </authorList>
    </citation>
    <scope>NUCLEOTIDE SEQUENCE [LARGE SCALE GENOMIC DNA]</scope>
    <source>
        <strain evidence="1 2">X9-2-2</strain>
    </source>
</reference>
<sequence length="266" mass="30754">MSFGFLNADEPRLFEADLYIAAMGRSGSTWLANLFTVPPTHWLMIEPWFANGVFARFIHEKAADFGISVDKEFWMIPRPQLNHDSVVERYRNFLAPELAKLSRWGAKEVRGDFHQPTIDTINPKHIIILVRNMRDVVLSLLEKWHMQGRPEERGKDWIEGYCIASANSLLDVHAKYAVAGSDKCRVVKYETLRDSSSGELRSLEEWLDWPMSGDPFSYLDKFGRGYEIERHSGNGEYEREIDEGEYQAFVAQVVEKTSAYQRTFGY</sequence>
<dbReference type="RefSeq" id="WP_133122824.1">
    <property type="nucleotide sequence ID" value="NZ_PDVP01000002.1"/>
</dbReference>
<dbReference type="Proteomes" id="UP000221168">
    <property type="component" value="Unassembled WGS sequence"/>
</dbReference>
<accession>A0A2G1QRQ4</accession>
<dbReference type="Gene3D" id="3.40.50.300">
    <property type="entry name" value="P-loop containing nucleotide triphosphate hydrolases"/>
    <property type="match status" value="1"/>
</dbReference>
<dbReference type="EMBL" id="PDVP01000002">
    <property type="protein sequence ID" value="PHP68161.1"/>
    <property type="molecule type" value="Genomic_DNA"/>
</dbReference>
<gene>
    <name evidence="1" type="ORF">CSC94_05780</name>
</gene>
<protein>
    <submittedName>
        <fullName evidence="1">Uncharacterized protein</fullName>
    </submittedName>
</protein>
<evidence type="ECO:0000313" key="1">
    <source>
        <dbReference type="EMBL" id="PHP68161.1"/>
    </source>
</evidence>
<organism evidence="1 2">
    <name type="scientific">Zhengella mangrovi</name>
    <dbReference type="NCBI Taxonomy" id="1982044"/>
    <lineage>
        <taxon>Bacteria</taxon>
        <taxon>Pseudomonadati</taxon>
        <taxon>Pseudomonadota</taxon>
        <taxon>Alphaproteobacteria</taxon>
        <taxon>Hyphomicrobiales</taxon>
        <taxon>Notoacmeibacteraceae</taxon>
        <taxon>Zhengella</taxon>
    </lineage>
</organism>
<proteinExistence type="predicted"/>
<dbReference type="AlphaFoldDB" id="A0A2G1QRQ4"/>
<comment type="caution">
    <text evidence="1">The sequence shown here is derived from an EMBL/GenBank/DDBJ whole genome shotgun (WGS) entry which is preliminary data.</text>
</comment>
<name>A0A2G1QRQ4_9HYPH</name>